<dbReference type="Proteomes" id="UP000076577">
    <property type="component" value="Unassembled WGS sequence"/>
</dbReference>
<name>A0A165XYV6_9HYPH</name>
<dbReference type="OrthoDB" id="9797020at2"/>
<sequence>MEPRFANMTALITGAGSGIGRATAIRLADEGAALALVDLNETGLEETASMLPEGCRARIYVVDVADEKAVETCAVDVENTFGGISVLCNNAGMICEGSWGRSQEDFADWRKVYEVNVLGAMLFTKYTREQLKASGVGSIVNTASVAGIRAGAGGNAYSASKAALINFTKTSACDFGEHGVRVNAVCPGLIETGMTKPVFDYARHAGKEEKLGSRAELRRHGDPTEVAATIAFLASKDASFITGQALAVDGGNTSSLNMPGMKA</sequence>
<evidence type="ECO:0000313" key="4">
    <source>
        <dbReference type="Proteomes" id="UP000076577"/>
    </source>
</evidence>
<dbReference type="PRINTS" id="PR00081">
    <property type="entry name" value="GDHRDH"/>
</dbReference>
<dbReference type="RefSeq" id="WP_068006577.1">
    <property type="nucleotide sequence ID" value="NZ_FOFM01000018.1"/>
</dbReference>
<dbReference type="EMBL" id="LMCB01000023">
    <property type="protein sequence ID" value="KZL18254.1"/>
    <property type="molecule type" value="Genomic_DNA"/>
</dbReference>
<dbReference type="PANTHER" id="PTHR24321">
    <property type="entry name" value="DEHYDROGENASES, SHORT CHAIN"/>
    <property type="match status" value="1"/>
</dbReference>
<dbReference type="PATRIC" id="fig|989403.3.peg.2834"/>
<dbReference type="Pfam" id="PF13561">
    <property type="entry name" value="adh_short_C2"/>
    <property type="match status" value="1"/>
</dbReference>
<dbReference type="NCBIfam" id="NF005559">
    <property type="entry name" value="PRK07231.1"/>
    <property type="match status" value="1"/>
</dbReference>
<dbReference type="InterPro" id="IPR036291">
    <property type="entry name" value="NAD(P)-bd_dom_sf"/>
</dbReference>
<proteinExistence type="inferred from homology"/>
<protein>
    <submittedName>
        <fullName evidence="3">Levodione reductase</fullName>
        <ecNumber evidence="3">1.1.1.-</ecNumber>
    </submittedName>
</protein>
<evidence type="ECO:0000256" key="1">
    <source>
        <dbReference type="ARBA" id="ARBA00006484"/>
    </source>
</evidence>
<dbReference type="FunFam" id="3.40.50.720:FF:000084">
    <property type="entry name" value="Short-chain dehydrogenase reductase"/>
    <property type="match status" value="1"/>
</dbReference>
<gene>
    <name evidence="3" type="primary">lvr_1</name>
    <name evidence="3" type="ORF">PsAD2_02646</name>
</gene>
<dbReference type="SUPFAM" id="SSF51735">
    <property type="entry name" value="NAD(P)-binding Rossmann-fold domains"/>
    <property type="match status" value="1"/>
</dbReference>
<dbReference type="AlphaFoldDB" id="A0A165XYV6"/>
<dbReference type="PRINTS" id="PR00080">
    <property type="entry name" value="SDRFAMILY"/>
</dbReference>
<dbReference type="EC" id="1.1.1.-" evidence="3"/>
<dbReference type="CDD" id="cd05233">
    <property type="entry name" value="SDR_c"/>
    <property type="match status" value="1"/>
</dbReference>
<reference evidence="3 4" key="1">
    <citation type="journal article" date="2016" name="Front. Microbiol.">
        <title>Comparative Genomic Analysis Reveals a Diverse Repertoire of Genes Involved in Prokaryote-Eukaryote Interactions within the Pseudovibrio Genus.</title>
        <authorList>
            <person name="Romano S."/>
            <person name="Fernandez-Guerra A."/>
            <person name="Reen F.J."/>
            <person name="Glockner F.O."/>
            <person name="Crowley S.P."/>
            <person name="O'Sullivan O."/>
            <person name="Cotter P.D."/>
            <person name="Adams C."/>
            <person name="Dobson A.D."/>
            <person name="O'Gara F."/>
        </authorList>
    </citation>
    <scope>NUCLEOTIDE SEQUENCE [LARGE SCALE GENOMIC DNA]</scope>
    <source>
        <strain evidence="3 4">Ad2</strain>
    </source>
</reference>
<dbReference type="STRING" id="989403.SAMN05421798_11821"/>
<dbReference type="Gene3D" id="3.40.50.720">
    <property type="entry name" value="NAD(P)-binding Rossmann-like Domain"/>
    <property type="match status" value="1"/>
</dbReference>
<dbReference type="GO" id="GO:0016491">
    <property type="term" value="F:oxidoreductase activity"/>
    <property type="evidence" value="ECO:0007669"/>
    <property type="project" value="UniProtKB-KW"/>
</dbReference>
<keyword evidence="2 3" id="KW-0560">Oxidoreductase</keyword>
<evidence type="ECO:0000313" key="3">
    <source>
        <dbReference type="EMBL" id="KZL18254.1"/>
    </source>
</evidence>
<evidence type="ECO:0000256" key="2">
    <source>
        <dbReference type="ARBA" id="ARBA00023002"/>
    </source>
</evidence>
<comment type="caution">
    <text evidence="3">The sequence shown here is derived from an EMBL/GenBank/DDBJ whole genome shotgun (WGS) entry which is preliminary data.</text>
</comment>
<accession>A0A165XYV6</accession>
<organism evidence="3 4">
    <name type="scientific">Pseudovibrio axinellae</name>
    <dbReference type="NCBI Taxonomy" id="989403"/>
    <lineage>
        <taxon>Bacteria</taxon>
        <taxon>Pseudomonadati</taxon>
        <taxon>Pseudomonadota</taxon>
        <taxon>Alphaproteobacteria</taxon>
        <taxon>Hyphomicrobiales</taxon>
        <taxon>Stappiaceae</taxon>
        <taxon>Pseudovibrio</taxon>
    </lineage>
</organism>
<dbReference type="PANTHER" id="PTHR24321:SF8">
    <property type="entry name" value="ESTRADIOL 17-BETA-DEHYDROGENASE 8-RELATED"/>
    <property type="match status" value="1"/>
</dbReference>
<keyword evidence="4" id="KW-1185">Reference proteome</keyword>
<comment type="similarity">
    <text evidence="1">Belongs to the short-chain dehydrogenases/reductases (SDR) family.</text>
</comment>
<dbReference type="InterPro" id="IPR002347">
    <property type="entry name" value="SDR_fam"/>
</dbReference>